<comment type="caution">
    <text evidence="1">The sequence shown here is derived from an EMBL/GenBank/DDBJ whole genome shotgun (WGS) entry which is preliminary data.</text>
</comment>
<proteinExistence type="predicted"/>
<dbReference type="EMBL" id="DQAY01000107">
    <property type="protein sequence ID" value="HCO24739.1"/>
    <property type="molecule type" value="Genomic_DNA"/>
</dbReference>
<accession>A0A3D3R7J4</accession>
<name>A0A3D3R7J4_9PLAN</name>
<evidence type="ECO:0000313" key="2">
    <source>
        <dbReference type="Proteomes" id="UP000263642"/>
    </source>
</evidence>
<dbReference type="AlphaFoldDB" id="A0A3D3R7J4"/>
<sequence>MSLFPWPTFQTTGQAFGSDFSVIHAWIQTQITIPPDQYEIRVKSRKLLQIAKSALYVRKSLYMMG</sequence>
<dbReference type="Proteomes" id="UP000263642">
    <property type="component" value="Unassembled WGS sequence"/>
</dbReference>
<protein>
    <submittedName>
        <fullName evidence="1">Uncharacterized protein</fullName>
    </submittedName>
</protein>
<evidence type="ECO:0000313" key="1">
    <source>
        <dbReference type="EMBL" id="HCO24739.1"/>
    </source>
</evidence>
<reference evidence="1 2" key="1">
    <citation type="journal article" date="2018" name="Nat. Biotechnol.">
        <title>A standardized bacterial taxonomy based on genome phylogeny substantially revises the tree of life.</title>
        <authorList>
            <person name="Parks D.H."/>
            <person name="Chuvochina M."/>
            <person name="Waite D.W."/>
            <person name="Rinke C."/>
            <person name="Skarshewski A."/>
            <person name="Chaumeil P.A."/>
            <person name="Hugenholtz P."/>
        </authorList>
    </citation>
    <scope>NUCLEOTIDE SEQUENCE [LARGE SCALE GENOMIC DNA]</scope>
    <source>
        <strain evidence="1">UBA9375</strain>
    </source>
</reference>
<gene>
    <name evidence="1" type="ORF">DIT97_17550</name>
</gene>
<organism evidence="1 2">
    <name type="scientific">Gimesia maris</name>
    <dbReference type="NCBI Taxonomy" id="122"/>
    <lineage>
        <taxon>Bacteria</taxon>
        <taxon>Pseudomonadati</taxon>
        <taxon>Planctomycetota</taxon>
        <taxon>Planctomycetia</taxon>
        <taxon>Planctomycetales</taxon>
        <taxon>Planctomycetaceae</taxon>
        <taxon>Gimesia</taxon>
    </lineage>
</organism>